<gene>
    <name evidence="22" type="ORF">JI435_101410</name>
</gene>
<comment type="subcellular location">
    <subcellularLocation>
        <location evidence="2">Cytoplasm</location>
    </subcellularLocation>
    <subcellularLocation>
        <location evidence="1">Nucleus</location>
    </subcellularLocation>
</comment>
<comment type="catalytic activity">
    <reaction evidence="13">
        <text>a 3'-end 2'-deoxyribonucleotide-3'-diphospho-5'-guanosine-DNA + H2O = a 3'-end 2'-deoxyribonucleotide 3'-phosphate-DNA + GMP + 2 H(+)</text>
        <dbReference type="Rhea" id="RHEA:52140"/>
        <dbReference type="Rhea" id="RHEA-COMP:13186"/>
        <dbReference type="Rhea" id="RHEA-COMP:13187"/>
        <dbReference type="ChEBI" id="CHEBI:15377"/>
        <dbReference type="ChEBI" id="CHEBI:15378"/>
        <dbReference type="ChEBI" id="CHEBI:58115"/>
        <dbReference type="ChEBI" id="CHEBI:136419"/>
        <dbReference type="ChEBI" id="CHEBI:136420"/>
        <dbReference type="EC" id="3.6.1.72"/>
    </reaction>
</comment>
<evidence type="ECO:0000256" key="3">
    <source>
        <dbReference type="ARBA" id="ARBA00012495"/>
    </source>
</evidence>
<keyword evidence="6" id="KW-0479">Metal-binding</keyword>
<evidence type="ECO:0000256" key="11">
    <source>
        <dbReference type="ARBA" id="ARBA00023204"/>
    </source>
</evidence>
<evidence type="ECO:0000256" key="15">
    <source>
        <dbReference type="ARBA" id="ARBA00044713"/>
    </source>
</evidence>
<feature type="domain" description="HIT" evidence="20">
    <location>
        <begin position="84"/>
        <end position="219"/>
    </location>
</feature>
<keyword evidence="23" id="KW-1185">Reference proteome</keyword>
<dbReference type="InterPro" id="IPR032566">
    <property type="entry name" value="Znf-C2HE"/>
</dbReference>
<accession>A0A7U2FE02</accession>
<organism evidence="22 23">
    <name type="scientific">Phaeosphaeria nodorum (strain SN15 / ATCC MYA-4574 / FGSC 10173)</name>
    <name type="common">Glume blotch fungus</name>
    <name type="synonym">Parastagonospora nodorum</name>
    <dbReference type="NCBI Taxonomy" id="321614"/>
    <lineage>
        <taxon>Eukaryota</taxon>
        <taxon>Fungi</taxon>
        <taxon>Dikarya</taxon>
        <taxon>Ascomycota</taxon>
        <taxon>Pezizomycotina</taxon>
        <taxon>Dothideomycetes</taxon>
        <taxon>Pleosporomycetidae</taxon>
        <taxon>Pleosporales</taxon>
        <taxon>Pleosporineae</taxon>
        <taxon>Phaeosphaeriaceae</taxon>
        <taxon>Parastagonospora</taxon>
    </lineage>
</organism>
<evidence type="ECO:0000256" key="10">
    <source>
        <dbReference type="ARBA" id="ARBA00023125"/>
    </source>
</evidence>
<feature type="compositionally biased region" description="Polar residues" evidence="19">
    <location>
        <begin position="1"/>
        <end position="12"/>
    </location>
</feature>
<reference evidence="23" key="1">
    <citation type="journal article" date="2021" name="BMC Genomics">
        <title>Chromosome-level genome assembly and manually-curated proteome of model necrotroph Parastagonospora nodorum Sn15 reveals a genome-wide trove of candidate effector homologs, and redundancy of virulence-related functions within an accessory chromosome.</title>
        <authorList>
            <person name="Bertazzoni S."/>
            <person name="Jones D.A.B."/>
            <person name="Phan H.T."/>
            <person name="Tan K.-C."/>
            <person name="Hane J.K."/>
        </authorList>
    </citation>
    <scope>NUCLEOTIDE SEQUENCE [LARGE SCALE GENOMIC DNA]</scope>
    <source>
        <strain evidence="23">SN15 / ATCC MYA-4574 / FGSC 10173)</strain>
    </source>
</reference>
<evidence type="ECO:0000256" key="5">
    <source>
        <dbReference type="ARBA" id="ARBA00022490"/>
    </source>
</evidence>
<evidence type="ECO:0000256" key="8">
    <source>
        <dbReference type="ARBA" id="ARBA00022801"/>
    </source>
</evidence>
<evidence type="ECO:0000313" key="23">
    <source>
        <dbReference type="Proteomes" id="UP000663193"/>
    </source>
</evidence>
<evidence type="ECO:0000256" key="19">
    <source>
        <dbReference type="SAM" id="MobiDB-lite"/>
    </source>
</evidence>
<dbReference type="OMA" id="IHDMFPK"/>
<dbReference type="GO" id="GO:0120108">
    <property type="term" value="F:DNA-3'-diphospho-5'-guanosine diphosphatase activity"/>
    <property type="evidence" value="ECO:0007669"/>
    <property type="project" value="UniProtKB-EC"/>
</dbReference>
<evidence type="ECO:0000256" key="14">
    <source>
        <dbReference type="ARBA" id="ARBA00044639"/>
    </source>
</evidence>
<evidence type="ECO:0000256" key="2">
    <source>
        <dbReference type="ARBA" id="ARBA00004496"/>
    </source>
</evidence>
<evidence type="ECO:0000256" key="17">
    <source>
        <dbReference type="ARBA" id="ARBA00068941"/>
    </source>
</evidence>
<evidence type="ECO:0000259" key="21">
    <source>
        <dbReference type="Pfam" id="PF16278"/>
    </source>
</evidence>
<dbReference type="SUPFAM" id="SSF54197">
    <property type="entry name" value="HIT-like"/>
    <property type="match status" value="1"/>
</dbReference>
<keyword evidence="12" id="KW-0539">Nucleus</keyword>
<name>A0A7U2FE02_PHANO</name>
<feature type="domain" description="Aprataxin C2HE/C2H2/C2HC zinc finger" evidence="21">
    <location>
        <begin position="234"/>
        <end position="289"/>
    </location>
</feature>
<evidence type="ECO:0000256" key="6">
    <source>
        <dbReference type="ARBA" id="ARBA00022723"/>
    </source>
</evidence>
<dbReference type="InterPro" id="IPR036265">
    <property type="entry name" value="HIT-like_sf"/>
</dbReference>
<evidence type="ECO:0000256" key="7">
    <source>
        <dbReference type="ARBA" id="ARBA00022763"/>
    </source>
</evidence>
<dbReference type="Pfam" id="PF01230">
    <property type="entry name" value="HIT"/>
    <property type="match status" value="1"/>
</dbReference>
<evidence type="ECO:0000313" key="22">
    <source>
        <dbReference type="EMBL" id="QRD03358.1"/>
    </source>
</evidence>
<dbReference type="AlphaFoldDB" id="A0A7U2FE02"/>
<dbReference type="GO" id="GO:0006281">
    <property type="term" value="P:DNA repair"/>
    <property type="evidence" value="ECO:0007669"/>
    <property type="project" value="UniProtKB-KW"/>
</dbReference>
<proteinExistence type="predicted"/>
<keyword evidence="10" id="KW-0238">DNA-binding</keyword>
<evidence type="ECO:0000256" key="1">
    <source>
        <dbReference type="ARBA" id="ARBA00004123"/>
    </source>
</evidence>
<dbReference type="EMBL" id="CP069037">
    <property type="protein sequence ID" value="QRD03358.1"/>
    <property type="molecule type" value="Genomic_DNA"/>
</dbReference>
<dbReference type="PANTHER" id="PTHR12486">
    <property type="entry name" value="APRATAXIN-RELATED"/>
    <property type="match status" value="1"/>
</dbReference>
<evidence type="ECO:0000256" key="18">
    <source>
        <dbReference type="ARBA" id="ARBA00076243"/>
    </source>
</evidence>
<dbReference type="KEGG" id="pno:SNOG_10141"/>
<dbReference type="RefSeq" id="XP_001800423.1">
    <property type="nucleotide sequence ID" value="XM_001800371.1"/>
</dbReference>
<evidence type="ECO:0000256" key="9">
    <source>
        <dbReference type="ARBA" id="ARBA00022833"/>
    </source>
</evidence>
<dbReference type="PANTHER" id="PTHR12486:SF4">
    <property type="entry name" value="APRATAXIN"/>
    <property type="match status" value="1"/>
</dbReference>
<dbReference type="EC" id="3.6.1.71" evidence="4"/>
<keyword evidence="5" id="KW-0963">Cytoplasm</keyword>
<evidence type="ECO:0000256" key="12">
    <source>
        <dbReference type="ARBA" id="ARBA00023242"/>
    </source>
</evidence>
<dbReference type="OrthoDB" id="3512845at2759"/>
<dbReference type="Gene3D" id="3.30.428.10">
    <property type="entry name" value="HIT-like"/>
    <property type="match status" value="1"/>
</dbReference>
<keyword evidence="7" id="KW-0227">DNA damage</keyword>
<comment type="catalytic activity">
    <reaction evidence="15">
        <text>a 5'-end adenosine-5'-diphospho-5'-ribonucleoside-2'-deoxyribonucleotide-DNA + H2O = a 5'-end 5'-phospho-ribonucleoside-2'-deoxyribonucleotide-DNA + AMP + 2 H(+)</text>
        <dbReference type="Rhea" id="RHEA:52132"/>
        <dbReference type="Rhea" id="RHEA-COMP:13182"/>
        <dbReference type="Rhea" id="RHEA-COMP:13183"/>
        <dbReference type="ChEBI" id="CHEBI:15377"/>
        <dbReference type="ChEBI" id="CHEBI:15378"/>
        <dbReference type="ChEBI" id="CHEBI:136414"/>
        <dbReference type="ChEBI" id="CHEBI:136415"/>
        <dbReference type="ChEBI" id="CHEBI:456215"/>
        <dbReference type="EC" id="3.6.1.71"/>
    </reaction>
</comment>
<evidence type="ECO:0000256" key="4">
    <source>
        <dbReference type="ARBA" id="ARBA00012496"/>
    </source>
</evidence>
<dbReference type="GO" id="GO:0033699">
    <property type="term" value="F:DNA 5'-adenosine monophosphate hydrolase activity"/>
    <property type="evidence" value="ECO:0007669"/>
    <property type="project" value="UniProtKB-EC"/>
</dbReference>
<evidence type="ECO:0000256" key="13">
    <source>
        <dbReference type="ARBA" id="ARBA00024601"/>
    </source>
</evidence>
<evidence type="ECO:0000259" key="20">
    <source>
        <dbReference type="Pfam" id="PF01230"/>
    </source>
</evidence>
<sequence length="293" mass="33304">MPPLNTTPQTLTGDAPSPPPPHPKKRPNAFTKLMSVSKKSKPAPTAEDPQPSSALSRAKNAVKGWDPRNGLGVYLENPETNPEGRVVEWDEQFVVIRDKFPKASVHLLLIPRNPDLYFKHPLHLLSSDTAFLADCRKRVERVKALAAQELRRQFGHVSVADKPYQNALDELMCASDGSPTEEKIAALPQGRDWSKEIVAGVHTHPSMNHLHIHVFSRDMHSACMKHKKHYLSFNSSFLVQMDEFPLEEGSERFAPGDWPTWGMKCWRCDKGFANKFARLKEHLDDEFEEWKKE</sequence>
<dbReference type="Proteomes" id="UP000663193">
    <property type="component" value="Chromosome 15"/>
</dbReference>
<dbReference type="InterPro" id="IPR011146">
    <property type="entry name" value="HIT-like"/>
</dbReference>
<feature type="region of interest" description="Disordered" evidence="19">
    <location>
        <begin position="1"/>
        <end position="63"/>
    </location>
</feature>
<protein>
    <recommendedName>
        <fullName evidence="17">Aprataxin-like protein</fullName>
        <ecNumber evidence="4">3.6.1.71</ecNumber>
        <ecNumber evidence="3">3.6.1.72</ecNumber>
    </recommendedName>
    <alternativeName>
        <fullName evidence="18">Hit family protein 3</fullName>
    </alternativeName>
</protein>
<evidence type="ECO:0000256" key="16">
    <source>
        <dbReference type="ARBA" id="ARBA00059438"/>
    </source>
</evidence>
<dbReference type="GO" id="GO:0005634">
    <property type="term" value="C:nucleus"/>
    <property type="evidence" value="ECO:0007669"/>
    <property type="project" value="UniProtKB-SubCell"/>
</dbReference>
<dbReference type="Pfam" id="PF16278">
    <property type="entry name" value="zf-C2HE"/>
    <property type="match status" value="1"/>
</dbReference>
<keyword evidence="8" id="KW-0378">Hydrolase</keyword>
<dbReference type="EC" id="3.6.1.72" evidence="3"/>
<dbReference type="FunFam" id="3.30.428.10:FF:000017">
    <property type="entry name" value="Aprataxin-like protein"/>
    <property type="match status" value="1"/>
</dbReference>
<keyword evidence="11" id="KW-0234">DNA repair</keyword>
<dbReference type="VEuPathDB" id="FungiDB:JI435_101410"/>
<comment type="function">
    <text evidence="16">DNA-binding protein involved in single-strand DNA break repair, double-strand DNA break repair and base excision repair. Resolves abortive DNA ligation intermediates formed either at base excision sites, or when DNA ligases attempt to repair non-ligatable breaks induced by reactive oxygen species. Catalyzes the release of adenylate groups covalently linked to 5'-phosphate termini, resulting in the production of 5'-phosphate termini that can be efficiently rejoined. Likewise, catalyzes the release of 3'-linked guanosine (DNAppG) and inosine (DNAppI) from DNA, but has higher specific activity with 5'-linked adenosine (AppDNA).</text>
</comment>
<dbReference type="GO" id="GO:0003677">
    <property type="term" value="F:DNA binding"/>
    <property type="evidence" value="ECO:0007669"/>
    <property type="project" value="UniProtKB-KW"/>
</dbReference>
<comment type="catalytic activity">
    <reaction evidence="14">
        <text>a 5'-end adenosine-5'-diphospho-5'-2'-deoxyribonucleoside-DNA + H2O = a 5'-end 5'-phospho-2'-deoxyribonucleoside-DNA + AMP + 2 H(+)</text>
        <dbReference type="Rhea" id="RHEA:52128"/>
        <dbReference type="Rhea" id="RHEA-COMP:13180"/>
        <dbReference type="Rhea" id="RHEA-COMP:13181"/>
        <dbReference type="ChEBI" id="CHEBI:15377"/>
        <dbReference type="ChEBI" id="CHEBI:15378"/>
        <dbReference type="ChEBI" id="CHEBI:136412"/>
        <dbReference type="ChEBI" id="CHEBI:136413"/>
        <dbReference type="ChEBI" id="CHEBI:456215"/>
        <dbReference type="EC" id="3.6.1.71"/>
    </reaction>
</comment>
<dbReference type="GO" id="GO:0005737">
    <property type="term" value="C:cytoplasm"/>
    <property type="evidence" value="ECO:0007669"/>
    <property type="project" value="UniProtKB-SubCell"/>
</dbReference>
<keyword evidence="9" id="KW-0862">Zinc</keyword>
<dbReference type="GO" id="GO:0046872">
    <property type="term" value="F:metal ion binding"/>
    <property type="evidence" value="ECO:0007669"/>
    <property type="project" value="UniProtKB-KW"/>
</dbReference>